<reference evidence="11 12" key="1">
    <citation type="journal article" date="2011" name="J. Bacteriol.">
        <title>Genome sequence of the mercury-methylating and pleomorphic Desulfovibrio africanus Strain Walvis Bay.</title>
        <authorList>
            <person name="Brown S.D."/>
            <person name="Wall J.D."/>
            <person name="Kucken A.M."/>
            <person name="Gilmour C.C."/>
            <person name="Podar M."/>
            <person name="Brandt C.C."/>
            <person name="Teshima H."/>
            <person name="Detter J.C."/>
            <person name="Han C.S."/>
            <person name="Land M.L."/>
            <person name="Lucas S."/>
            <person name="Han J."/>
            <person name="Pennacchio L."/>
            <person name="Nolan M."/>
            <person name="Pitluck S."/>
            <person name="Woyke T."/>
            <person name="Goodwin L."/>
            <person name="Palumbo A.V."/>
            <person name="Elias D.A."/>
        </authorList>
    </citation>
    <scope>NUCLEOTIDE SEQUENCE [LARGE SCALE GENOMIC DNA]</scope>
    <source>
        <strain evidence="11 12">Walvis Bay</strain>
    </source>
</reference>
<gene>
    <name evidence="11" type="ORF">Desaf_3247</name>
</gene>
<comment type="similarity">
    <text evidence="3">Belongs to the CcmC/CycZ/HelC family.</text>
</comment>
<keyword evidence="8 9" id="KW-0472">Membrane</keyword>
<evidence type="ECO:0000256" key="2">
    <source>
        <dbReference type="ARBA" id="ARBA00004141"/>
    </source>
</evidence>
<dbReference type="eggNOG" id="COG0755">
    <property type="taxonomic scope" value="Bacteria"/>
</dbReference>
<evidence type="ECO:0000313" key="12">
    <source>
        <dbReference type="Proteomes" id="UP000007844"/>
    </source>
</evidence>
<evidence type="ECO:0000256" key="9">
    <source>
        <dbReference type="SAM" id="Phobius"/>
    </source>
</evidence>
<evidence type="ECO:0000313" key="11">
    <source>
        <dbReference type="EMBL" id="EGJ51538.1"/>
    </source>
</evidence>
<dbReference type="InterPro" id="IPR002541">
    <property type="entry name" value="Cyt_c_assembly"/>
</dbReference>
<organism evidence="11 12">
    <name type="scientific">Desulfocurvibacter africanus subsp. africanus str. Walvis Bay</name>
    <dbReference type="NCBI Taxonomy" id="690850"/>
    <lineage>
        <taxon>Bacteria</taxon>
        <taxon>Pseudomonadati</taxon>
        <taxon>Thermodesulfobacteriota</taxon>
        <taxon>Desulfovibrionia</taxon>
        <taxon>Desulfovibrionales</taxon>
        <taxon>Desulfovibrionaceae</taxon>
        <taxon>Desulfocurvibacter</taxon>
    </lineage>
</organism>
<dbReference type="Pfam" id="PF01578">
    <property type="entry name" value="Cytochrom_C_asm"/>
    <property type="match status" value="1"/>
</dbReference>
<dbReference type="InterPro" id="IPR003557">
    <property type="entry name" value="Cyt_c_biogenesis_CcmC"/>
</dbReference>
<dbReference type="PANTHER" id="PTHR30071:SF1">
    <property type="entry name" value="CYTOCHROME B_B6 PROTEIN-RELATED"/>
    <property type="match status" value="1"/>
</dbReference>
<feature type="transmembrane region" description="Helical" evidence="9">
    <location>
        <begin position="7"/>
        <end position="26"/>
    </location>
</feature>
<comment type="function">
    <text evidence="1">Required for the export of heme to the periplasm for the biogenesis of c-type cytochromes.</text>
</comment>
<evidence type="ECO:0000256" key="8">
    <source>
        <dbReference type="ARBA" id="ARBA00023136"/>
    </source>
</evidence>
<keyword evidence="7 9" id="KW-1133">Transmembrane helix</keyword>
<dbReference type="EMBL" id="CP003221">
    <property type="protein sequence ID" value="EGJ51538.1"/>
    <property type="molecule type" value="Genomic_DNA"/>
</dbReference>
<dbReference type="InterPro" id="IPR045062">
    <property type="entry name" value="Cyt_c_biogenesis_CcsA/CcmC"/>
</dbReference>
<evidence type="ECO:0000259" key="10">
    <source>
        <dbReference type="Pfam" id="PF01578"/>
    </source>
</evidence>
<keyword evidence="5 9" id="KW-0812">Transmembrane</keyword>
<evidence type="ECO:0000256" key="4">
    <source>
        <dbReference type="ARBA" id="ARBA00016463"/>
    </source>
</evidence>
<evidence type="ECO:0000256" key="5">
    <source>
        <dbReference type="ARBA" id="ARBA00022692"/>
    </source>
</evidence>
<dbReference type="KEGG" id="daf:Desaf_3247"/>
<feature type="transmembrane region" description="Helical" evidence="9">
    <location>
        <begin position="139"/>
        <end position="159"/>
    </location>
</feature>
<dbReference type="GO" id="GO:0020037">
    <property type="term" value="F:heme binding"/>
    <property type="evidence" value="ECO:0007669"/>
    <property type="project" value="InterPro"/>
</dbReference>
<evidence type="ECO:0000256" key="6">
    <source>
        <dbReference type="ARBA" id="ARBA00022748"/>
    </source>
</evidence>
<dbReference type="Proteomes" id="UP000007844">
    <property type="component" value="Chromosome"/>
</dbReference>
<keyword evidence="6" id="KW-0201">Cytochrome c-type biogenesis</keyword>
<protein>
    <recommendedName>
        <fullName evidence="4">Heme exporter protein C</fullName>
    </recommendedName>
</protein>
<evidence type="ECO:0000256" key="1">
    <source>
        <dbReference type="ARBA" id="ARBA00002442"/>
    </source>
</evidence>
<dbReference type="STRING" id="690850.Desaf_3247"/>
<dbReference type="PANTHER" id="PTHR30071">
    <property type="entry name" value="HEME EXPORTER PROTEIN C"/>
    <property type="match status" value="1"/>
</dbReference>
<dbReference type="HOGENOM" id="CLU_066538_1_0_7"/>
<feature type="transmembrane region" description="Helical" evidence="9">
    <location>
        <begin position="109"/>
        <end position="127"/>
    </location>
</feature>
<keyword evidence="12" id="KW-1185">Reference proteome</keyword>
<feature type="transmembrane region" description="Helical" evidence="9">
    <location>
        <begin position="77"/>
        <end position="97"/>
    </location>
</feature>
<feature type="domain" description="Cytochrome c assembly protein" evidence="10">
    <location>
        <begin position="32"/>
        <end position="165"/>
    </location>
</feature>
<evidence type="ECO:0000256" key="7">
    <source>
        <dbReference type="ARBA" id="ARBA00022989"/>
    </source>
</evidence>
<name>F3Z3S3_DESAF</name>
<sequence precursor="true">MSRAGIFALASIPALLASQWLIWVYAPMEQSMGMVQKIFYTHLPLAWWAMLSFFLVFACSGLYLLRRKEVFDLLAGAAAELGVLFSGLALATGSIWGRAAWNVWWTWDPRLTTTLIMWFIYAAYLVLRGAPLGGERRAMACAVLGIVGFLDVPLVFYSARMWRSIHPAVLGSQGGGMEPAMWLAVLANLGAMGLLWIALLLLRYRQLSALRRIEGLAAASQWD</sequence>
<comment type="subcellular location">
    <subcellularLocation>
        <location evidence="2">Membrane</location>
        <topology evidence="2">Multi-pass membrane protein</topology>
    </subcellularLocation>
</comment>
<evidence type="ECO:0000256" key="3">
    <source>
        <dbReference type="ARBA" id="ARBA00005840"/>
    </source>
</evidence>
<accession>F3Z3S3</accession>
<dbReference type="AlphaFoldDB" id="F3Z3S3"/>
<proteinExistence type="inferred from homology"/>
<dbReference type="GO" id="GO:0015232">
    <property type="term" value="F:heme transmembrane transporter activity"/>
    <property type="evidence" value="ECO:0007669"/>
    <property type="project" value="InterPro"/>
</dbReference>
<dbReference type="RefSeq" id="WP_014261165.1">
    <property type="nucleotide sequence ID" value="NC_016629.1"/>
</dbReference>
<dbReference type="GO" id="GO:0005886">
    <property type="term" value="C:plasma membrane"/>
    <property type="evidence" value="ECO:0007669"/>
    <property type="project" value="TreeGrafter"/>
</dbReference>
<dbReference type="PRINTS" id="PR01386">
    <property type="entry name" value="CCMCBIOGNSIS"/>
</dbReference>
<feature type="transmembrane region" description="Helical" evidence="9">
    <location>
        <begin position="179"/>
        <end position="202"/>
    </location>
</feature>
<feature type="transmembrane region" description="Helical" evidence="9">
    <location>
        <begin position="46"/>
        <end position="65"/>
    </location>
</feature>
<dbReference type="GO" id="GO:0017004">
    <property type="term" value="P:cytochrome complex assembly"/>
    <property type="evidence" value="ECO:0007669"/>
    <property type="project" value="UniProtKB-KW"/>
</dbReference>